<sequence>MVIAYLAEHALTKDDIDWLEIPLPRMNAALERGLPDAIATVEHCAILGYPI</sequence>
<evidence type="ECO:0000313" key="1">
    <source>
        <dbReference type="EMBL" id="VFK37798.1"/>
    </source>
</evidence>
<dbReference type="AlphaFoldDB" id="A0A450Y8F2"/>
<dbReference type="Gene3D" id="3.40.190.10">
    <property type="entry name" value="Periplasmic binding protein-like II"/>
    <property type="match status" value="1"/>
</dbReference>
<dbReference type="EMBL" id="CAADFS010000002">
    <property type="protein sequence ID" value="VFK37798.1"/>
    <property type="molecule type" value="Genomic_DNA"/>
</dbReference>
<organism evidence="1">
    <name type="scientific">Candidatus Kentrum sp. TC</name>
    <dbReference type="NCBI Taxonomy" id="2126339"/>
    <lineage>
        <taxon>Bacteria</taxon>
        <taxon>Pseudomonadati</taxon>
        <taxon>Pseudomonadota</taxon>
        <taxon>Gammaproteobacteria</taxon>
        <taxon>Candidatus Kentrum</taxon>
    </lineage>
</organism>
<name>A0A450Y8F2_9GAMM</name>
<reference evidence="1" key="1">
    <citation type="submission" date="2019-02" db="EMBL/GenBank/DDBJ databases">
        <authorList>
            <person name="Gruber-Vodicka R. H."/>
            <person name="Seah K. B. B."/>
        </authorList>
    </citation>
    <scope>NUCLEOTIDE SEQUENCE</scope>
    <source>
        <strain evidence="1">BECK_BZ123</strain>
    </source>
</reference>
<protein>
    <submittedName>
        <fullName evidence="1">Uncharacterized protein</fullName>
    </submittedName>
</protein>
<proteinExistence type="predicted"/>
<gene>
    <name evidence="1" type="ORF">BECKTC1821D_GA0114238_100265</name>
</gene>
<accession>A0A450Y8F2</accession>